<dbReference type="InterPro" id="IPR036875">
    <property type="entry name" value="Znf_CCHC_sf"/>
</dbReference>
<keyword evidence="1" id="KW-0479">Metal-binding</keyword>
<feature type="region of interest" description="Disordered" evidence="3">
    <location>
        <begin position="173"/>
        <end position="194"/>
    </location>
</feature>
<dbReference type="InterPro" id="IPR001878">
    <property type="entry name" value="Znf_CCHC"/>
</dbReference>
<feature type="region of interest" description="Disordered" evidence="3">
    <location>
        <begin position="108"/>
        <end position="134"/>
    </location>
</feature>
<dbReference type="Gene3D" id="4.10.60.10">
    <property type="entry name" value="Zinc finger, CCHC-type"/>
    <property type="match status" value="1"/>
</dbReference>
<comment type="caution">
    <text evidence="5">The sequence shown here is derived from an EMBL/GenBank/DDBJ whole genome shotgun (WGS) entry which is preliminary data.</text>
</comment>
<gene>
    <name evidence="5" type="ORF">CBR_g71401</name>
</gene>
<feature type="coiled-coil region" evidence="2">
    <location>
        <begin position="206"/>
        <end position="240"/>
    </location>
</feature>
<dbReference type="Pfam" id="PF00098">
    <property type="entry name" value="zf-CCHC"/>
    <property type="match status" value="1"/>
</dbReference>
<sequence length="446" mass="49631">MMASNVNSALATVSTCHNCQQPGHISRYCPLSDRRLQASTSIAIVSAQTPLLTAPAANVGTAVQPYSGQYPSGGGWLGKRVSTLEEQIAKISIRHDVAEAKERALQEEAEKKKRIREEEERRQRDQQEREKYQAKMNRGMKEKLDKVVEAIKGKKSNENDKVARLKAEVERLKKSHNGASNSATVTQPGRESEELVRLRREQAEMKVAAEKRFASLEDVILALQKQCEEAENNAEVWRNEALHPRNKRGCVAIGQTPRTEARVRPRVTPTVAPNLARQVDPQLKGIVERHAAEVELLKDVRLKEVNAQKESEKEVERLKNEVARSQTKKKKTGGTNLKARLNDVVGPSTKKRKEKVVVSPVKLAVDKYAFVKNARRELRGLNKESIMAICEREGVTYTTLDLTKEDVVLKRAARAFGSDDGKTVVDVTDDGVVDSGTDVECDSATS</sequence>
<dbReference type="OrthoDB" id="6361509at2759"/>
<feature type="domain" description="CCHC-type" evidence="4">
    <location>
        <begin position="16"/>
        <end position="30"/>
    </location>
</feature>
<keyword evidence="6" id="KW-1185">Reference proteome</keyword>
<keyword evidence="1" id="KW-0863">Zinc-finger</keyword>
<feature type="compositionally biased region" description="Polar residues" evidence="3">
    <location>
        <begin position="177"/>
        <end position="189"/>
    </location>
</feature>
<accession>A0A388MFZ7</accession>
<dbReference type="GO" id="GO:0008270">
    <property type="term" value="F:zinc ion binding"/>
    <property type="evidence" value="ECO:0007669"/>
    <property type="project" value="UniProtKB-KW"/>
</dbReference>
<evidence type="ECO:0000256" key="1">
    <source>
        <dbReference type="PROSITE-ProRule" id="PRU00047"/>
    </source>
</evidence>
<proteinExistence type="predicted"/>
<dbReference type="SMART" id="SM00343">
    <property type="entry name" value="ZnF_C2HC"/>
    <property type="match status" value="1"/>
</dbReference>
<dbReference type="EMBL" id="BFEA01001937">
    <property type="protein sequence ID" value="GBG93481.1"/>
    <property type="molecule type" value="Genomic_DNA"/>
</dbReference>
<dbReference type="GO" id="GO:0003676">
    <property type="term" value="F:nucleic acid binding"/>
    <property type="evidence" value="ECO:0007669"/>
    <property type="project" value="InterPro"/>
</dbReference>
<dbReference type="SUPFAM" id="SSF57756">
    <property type="entry name" value="Retrovirus zinc finger-like domains"/>
    <property type="match status" value="1"/>
</dbReference>
<evidence type="ECO:0000256" key="2">
    <source>
        <dbReference type="SAM" id="Coils"/>
    </source>
</evidence>
<reference evidence="5 6" key="1">
    <citation type="journal article" date="2018" name="Cell">
        <title>The Chara Genome: Secondary Complexity and Implications for Plant Terrestrialization.</title>
        <authorList>
            <person name="Nishiyama T."/>
            <person name="Sakayama H."/>
            <person name="Vries J.D."/>
            <person name="Buschmann H."/>
            <person name="Saint-Marcoux D."/>
            <person name="Ullrich K.K."/>
            <person name="Haas F.B."/>
            <person name="Vanderstraeten L."/>
            <person name="Becker D."/>
            <person name="Lang D."/>
            <person name="Vosolsobe S."/>
            <person name="Rombauts S."/>
            <person name="Wilhelmsson P.K.I."/>
            <person name="Janitza P."/>
            <person name="Kern R."/>
            <person name="Heyl A."/>
            <person name="Rumpler F."/>
            <person name="Villalobos L.I.A.C."/>
            <person name="Clay J.M."/>
            <person name="Skokan R."/>
            <person name="Toyoda A."/>
            <person name="Suzuki Y."/>
            <person name="Kagoshima H."/>
            <person name="Schijlen E."/>
            <person name="Tajeshwar N."/>
            <person name="Catarino B."/>
            <person name="Hetherington A.J."/>
            <person name="Saltykova A."/>
            <person name="Bonnot C."/>
            <person name="Breuninger H."/>
            <person name="Symeonidi A."/>
            <person name="Radhakrishnan G.V."/>
            <person name="Van Nieuwerburgh F."/>
            <person name="Deforce D."/>
            <person name="Chang C."/>
            <person name="Karol K.G."/>
            <person name="Hedrich R."/>
            <person name="Ulvskov P."/>
            <person name="Glockner G."/>
            <person name="Delwiche C.F."/>
            <person name="Petrasek J."/>
            <person name="Van de Peer Y."/>
            <person name="Friml J."/>
            <person name="Beilby M."/>
            <person name="Dolan L."/>
            <person name="Kohara Y."/>
            <person name="Sugano S."/>
            <person name="Fujiyama A."/>
            <person name="Delaux P.-M."/>
            <person name="Quint M."/>
            <person name="TheiBen G."/>
            <person name="Hagemann M."/>
            <person name="Harholt J."/>
            <person name="Dunand C."/>
            <person name="Zachgo S."/>
            <person name="Langdale J."/>
            <person name="Maumus F."/>
            <person name="Straeten D.V.D."/>
            <person name="Gould S.B."/>
            <person name="Rensing S.A."/>
        </authorList>
    </citation>
    <scope>NUCLEOTIDE SEQUENCE [LARGE SCALE GENOMIC DNA]</scope>
    <source>
        <strain evidence="5 6">S276</strain>
    </source>
</reference>
<dbReference type="AlphaFoldDB" id="A0A388MFZ7"/>
<name>A0A388MFZ7_CHABU</name>
<evidence type="ECO:0000256" key="3">
    <source>
        <dbReference type="SAM" id="MobiDB-lite"/>
    </source>
</evidence>
<keyword evidence="2" id="KW-0175">Coiled coil</keyword>
<dbReference type="Gramene" id="GBG93481">
    <property type="protein sequence ID" value="GBG93481"/>
    <property type="gene ID" value="CBR_g71401"/>
</dbReference>
<dbReference type="Proteomes" id="UP000265515">
    <property type="component" value="Unassembled WGS sequence"/>
</dbReference>
<keyword evidence="1" id="KW-0862">Zinc</keyword>
<evidence type="ECO:0000313" key="5">
    <source>
        <dbReference type="EMBL" id="GBG93481.1"/>
    </source>
</evidence>
<organism evidence="5 6">
    <name type="scientific">Chara braunii</name>
    <name type="common">Braun's stonewort</name>
    <dbReference type="NCBI Taxonomy" id="69332"/>
    <lineage>
        <taxon>Eukaryota</taxon>
        <taxon>Viridiplantae</taxon>
        <taxon>Streptophyta</taxon>
        <taxon>Charophyceae</taxon>
        <taxon>Charales</taxon>
        <taxon>Characeae</taxon>
        <taxon>Chara</taxon>
    </lineage>
</organism>
<feature type="coiled-coil region" evidence="2">
    <location>
        <begin position="301"/>
        <end position="328"/>
    </location>
</feature>
<evidence type="ECO:0000259" key="4">
    <source>
        <dbReference type="PROSITE" id="PS50158"/>
    </source>
</evidence>
<protein>
    <recommendedName>
        <fullName evidence="4">CCHC-type domain-containing protein</fullName>
    </recommendedName>
</protein>
<dbReference type="PROSITE" id="PS50158">
    <property type="entry name" value="ZF_CCHC"/>
    <property type="match status" value="1"/>
</dbReference>
<evidence type="ECO:0000313" key="6">
    <source>
        <dbReference type="Proteomes" id="UP000265515"/>
    </source>
</evidence>